<evidence type="ECO:0000256" key="2">
    <source>
        <dbReference type="SAM" id="Phobius"/>
    </source>
</evidence>
<evidence type="ECO:0000313" key="5">
    <source>
        <dbReference type="EMBL" id="PUA32634.1"/>
    </source>
</evidence>
<organism evidence="5 6">
    <name type="scientific">Candidatus Terraquivivens tikiterensis</name>
    <dbReference type="NCBI Taxonomy" id="1980982"/>
    <lineage>
        <taxon>Archaea</taxon>
        <taxon>Nitrososphaerota</taxon>
        <taxon>Candidatus Wolframiiraptoraceae</taxon>
        <taxon>Candidatus Terraquivivens</taxon>
    </lineage>
</organism>
<evidence type="ECO:0000313" key="6">
    <source>
        <dbReference type="Proteomes" id="UP000244066"/>
    </source>
</evidence>
<feature type="transmembrane region" description="Helical" evidence="2">
    <location>
        <begin position="485"/>
        <end position="503"/>
    </location>
</feature>
<proteinExistence type="predicted"/>
<dbReference type="InterPro" id="IPR025874">
    <property type="entry name" value="DZR"/>
</dbReference>
<feature type="domain" description="DZANK-type" evidence="3">
    <location>
        <begin position="617"/>
        <end position="675"/>
    </location>
</feature>
<gene>
    <name evidence="5" type="ORF">B9J98_04060</name>
</gene>
<keyword evidence="2" id="KW-1133">Transmembrane helix</keyword>
<accession>A0A2R7Y542</accession>
<dbReference type="Pfam" id="PF18998">
    <property type="entry name" value="Flg_new_2"/>
    <property type="match status" value="1"/>
</dbReference>
<comment type="caution">
    <text evidence="5">The sequence shown here is derived from an EMBL/GenBank/DDBJ whole genome shotgun (WGS) entry which is preliminary data.</text>
</comment>
<evidence type="ECO:0000259" key="3">
    <source>
        <dbReference type="Pfam" id="PF12773"/>
    </source>
</evidence>
<sequence>MRSKPEGIGVMVPKRIVAVFSIALMALMLTLTHPARSDDGIGQAWLTIKVDEPQCVGGIRLEVDYEDAKPTRLDGYTWKAGPFREYAQVRLAVDVVPGTRCYAGWLKVMAYENYTIEGASSASTWLRAGDNLVEVHITYKRPMKVYASVAVNGEACLDGIKASTWREGKEVSIDVQRVAEGIYKAGPWVDGEPLRLEAIPKIGCMVEGWLTDAPTALPNPLWVTAEKNMTLKAILRPLNALLPEQEAYRTYGMGFSMVRVEASPPDAGKVRVSTVPITQRGLGLKGKMELWVEPGTTVYVEAYPLGCYEFLGWTGEEHAVRSLGSSELGSFVAKDGYAFITAEFRQMDPCPYVVLGDARIMTYEQLWMLLGWGLLGTSLVGSTLTVPYFKRRLEEVRRRRASQVERKLEGLREAAGEPVNGIFAFYPGEGMAPGMEVDGLRQLLTDGCRLTLSELALRTRGAKGRLLNAILRECREMYRTYLNPEHLRCIAGSIGAYLAWLYLVPSSRKVFERWIERVHGAKTEEDAVRYVRLLREDDVLRRLQERDVSKLSAALMESGLMDRFLEPPAPLREALEEVYVRVYGERPPFKDVEKPSTQQTRPLEEAGAIPEDGTRRCPYCEAVLKPSYRFCLSCGAELKGVRREGVGQEERPEKYECPYCGSYVRESDRYCMACGARLTKQKEMEAPEGKPAEAFRPEEAGPAAGILGELPEELFRELDELGISREDFIRVAKSIAESGKAGDRVECYRAAHNLLRNARLDEDTIVAAMLTVVDKLESATKLLSNVGENGKPSLEHGGIREEYKKLSAEVAKDEEPPRPITGKIEAVPGDLIIFEGIGWLVPPGLIVKPIKLTERMEVVSLEGERLESLVKHVKASQEEGRTVVVPLSRPTYPSQITDKRSDAKLGRAYVSKLCKLLNTGALDLSKAVVLIVEKAYMAYLSDLRVLGKMRRVRRFLVDAARGAEALKQTGGIAPKAAMALGLLQQLEAGLAAELKRCMEVDRKGAGRMAVKALLSGFMDPEELEALAEAVQAVLDRGGTLDDAWLKEMELEGYGGMLKDLGLVR</sequence>
<keyword evidence="2" id="KW-0472">Membrane</keyword>
<dbReference type="AlphaFoldDB" id="A0A2R7Y542"/>
<keyword evidence="2" id="KW-0812">Transmembrane</keyword>
<feature type="region of interest" description="Disordered" evidence="1">
    <location>
        <begin position="590"/>
        <end position="609"/>
    </location>
</feature>
<dbReference type="Proteomes" id="UP000244066">
    <property type="component" value="Unassembled WGS sequence"/>
</dbReference>
<dbReference type="EMBL" id="NDWU01000008">
    <property type="protein sequence ID" value="PUA32634.1"/>
    <property type="molecule type" value="Genomic_DNA"/>
</dbReference>
<evidence type="ECO:0000259" key="4">
    <source>
        <dbReference type="Pfam" id="PF18998"/>
    </source>
</evidence>
<feature type="transmembrane region" description="Helical" evidence="2">
    <location>
        <begin position="366"/>
        <end position="389"/>
    </location>
</feature>
<name>A0A2R7Y542_9ARCH</name>
<reference evidence="5 6" key="1">
    <citation type="submission" date="2017-04" db="EMBL/GenBank/DDBJ databases">
        <title>Draft Aigarchaeota genome from a New Zealand hot spring.</title>
        <authorList>
            <person name="Reysenbach A.-L."/>
            <person name="Donaho J.A."/>
            <person name="Gerhart J."/>
            <person name="Kelley J.F."/>
            <person name="Kouba K."/>
            <person name="Podar M."/>
            <person name="Stott M."/>
        </authorList>
    </citation>
    <scope>NUCLEOTIDE SEQUENCE [LARGE SCALE GENOMIC DNA]</scope>
    <source>
        <strain evidence="5">NZ13_MG1</strain>
    </source>
</reference>
<protein>
    <submittedName>
        <fullName evidence="5">Uncharacterized protein</fullName>
    </submittedName>
</protein>
<dbReference type="Pfam" id="PF12773">
    <property type="entry name" value="DZR"/>
    <property type="match status" value="1"/>
</dbReference>
<dbReference type="InterPro" id="IPR044060">
    <property type="entry name" value="Bacterial_rp_domain"/>
</dbReference>
<evidence type="ECO:0000256" key="1">
    <source>
        <dbReference type="SAM" id="MobiDB-lite"/>
    </source>
</evidence>
<feature type="domain" description="Bacterial repeat" evidence="4">
    <location>
        <begin position="293"/>
        <end position="346"/>
    </location>
</feature>